<proteinExistence type="predicted"/>
<evidence type="ECO:0000313" key="3">
    <source>
        <dbReference type="EMBL" id="OQS43087.1"/>
    </source>
</evidence>
<gene>
    <name evidence="3" type="ORF">B0T45_03720</name>
</gene>
<name>A0A1W0D7U8_9NEIS</name>
<protein>
    <submittedName>
        <fullName evidence="3">Uncharacterized protein</fullName>
    </submittedName>
</protein>
<dbReference type="Proteomes" id="UP000192721">
    <property type="component" value="Unassembled WGS sequence"/>
</dbReference>
<feature type="signal peptide" evidence="2">
    <location>
        <begin position="1"/>
        <end position="24"/>
    </location>
</feature>
<sequence>MPIRRRIAGFLGLSLTLSASPVQAKAPHRYRHASAPAQERRLEHSSHTNSDSVKVHSPARPRSAKAPAGACAL</sequence>
<organism evidence="3 4">
    <name type="scientific">Chromobacterium haemolyticum</name>
    <dbReference type="NCBI Taxonomy" id="394935"/>
    <lineage>
        <taxon>Bacteria</taxon>
        <taxon>Pseudomonadati</taxon>
        <taxon>Pseudomonadota</taxon>
        <taxon>Betaproteobacteria</taxon>
        <taxon>Neisseriales</taxon>
        <taxon>Chromobacteriaceae</taxon>
        <taxon>Chromobacterium</taxon>
    </lineage>
</organism>
<feature type="compositionally biased region" description="Low complexity" evidence="1">
    <location>
        <begin position="64"/>
        <end position="73"/>
    </location>
</feature>
<evidence type="ECO:0000256" key="1">
    <source>
        <dbReference type="SAM" id="MobiDB-lite"/>
    </source>
</evidence>
<feature type="chain" id="PRO_5012054258" evidence="2">
    <location>
        <begin position="25"/>
        <end position="73"/>
    </location>
</feature>
<keyword evidence="2" id="KW-0732">Signal</keyword>
<evidence type="ECO:0000256" key="2">
    <source>
        <dbReference type="SAM" id="SignalP"/>
    </source>
</evidence>
<comment type="caution">
    <text evidence="3">The sequence shown here is derived from an EMBL/GenBank/DDBJ whole genome shotgun (WGS) entry which is preliminary data.</text>
</comment>
<reference evidence="3 4" key="1">
    <citation type="submission" date="2017-02" db="EMBL/GenBank/DDBJ databases">
        <title>Chromobacterium haemolyticum H5244.</title>
        <authorList>
            <person name="Gulvik C.A."/>
        </authorList>
    </citation>
    <scope>NUCLEOTIDE SEQUENCE [LARGE SCALE GENOMIC DNA]</scope>
    <source>
        <strain evidence="3 4">H5244</strain>
    </source>
</reference>
<dbReference type="AlphaFoldDB" id="A0A1W0D7U8"/>
<dbReference type="EMBL" id="MUKV01000003">
    <property type="protein sequence ID" value="OQS43087.1"/>
    <property type="molecule type" value="Genomic_DNA"/>
</dbReference>
<dbReference type="RefSeq" id="WP_081554637.1">
    <property type="nucleotide sequence ID" value="NZ_CP109905.1"/>
</dbReference>
<feature type="region of interest" description="Disordered" evidence="1">
    <location>
        <begin position="22"/>
        <end position="73"/>
    </location>
</feature>
<accession>A0A1W0D7U8</accession>
<evidence type="ECO:0000313" key="4">
    <source>
        <dbReference type="Proteomes" id="UP000192721"/>
    </source>
</evidence>